<protein>
    <submittedName>
        <fullName evidence="1">Uncharacterized protein</fullName>
    </submittedName>
</protein>
<dbReference type="EMBL" id="UINC01197240">
    <property type="protein sequence ID" value="SVE14621.1"/>
    <property type="molecule type" value="Genomic_DNA"/>
</dbReference>
<evidence type="ECO:0000313" key="1">
    <source>
        <dbReference type="EMBL" id="SVE14621.1"/>
    </source>
</evidence>
<dbReference type="AlphaFoldDB" id="A0A383B3Z7"/>
<reference evidence="1" key="1">
    <citation type="submission" date="2018-05" db="EMBL/GenBank/DDBJ databases">
        <authorList>
            <person name="Lanie J.A."/>
            <person name="Ng W.-L."/>
            <person name="Kazmierczak K.M."/>
            <person name="Andrzejewski T.M."/>
            <person name="Davidsen T.M."/>
            <person name="Wayne K.J."/>
            <person name="Tettelin H."/>
            <person name="Glass J.I."/>
            <person name="Rusch D."/>
            <person name="Podicherti R."/>
            <person name="Tsui H.-C.T."/>
            <person name="Winkler M.E."/>
        </authorList>
    </citation>
    <scope>NUCLEOTIDE SEQUENCE</scope>
</reference>
<accession>A0A383B3Z7</accession>
<gene>
    <name evidence="1" type="ORF">METZ01_LOCUS467475</name>
</gene>
<organism evidence="1">
    <name type="scientific">marine metagenome</name>
    <dbReference type="NCBI Taxonomy" id="408172"/>
    <lineage>
        <taxon>unclassified sequences</taxon>
        <taxon>metagenomes</taxon>
        <taxon>ecological metagenomes</taxon>
    </lineage>
</organism>
<feature type="non-terminal residue" evidence="1">
    <location>
        <position position="1"/>
    </location>
</feature>
<proteinExistence type="predicted"/>
<sequence>KKLVLPSTVQADYTNKRLQQKGWLEYIFKGRGYQKLYCRVKTIIIEAMLPEQSGLVLLQKMFDNKLQ</sequence>
<name>A0A383B3Z7_9ZZZZ</name>